<dbReference type="PANTHER" id="PTHR30146:SF109">
    <property type="entry name" value="HTH-TYPE TRANSCRIPTIONAL REGULATOR GALS"/>
    <property type="match status" value="1"/>
</dbReference>
<evidence type="ECO:0000256" key="2">
    <source>
        <dbReference type="ARBA" id="ARBA00023125"/>
    </source>
</evidence>
<keyword evidence="1" id="KW-0805">Transcription regulation</keyword>
<comment type="caution">
    <text evidence="5">The sequence shown here is derived from an EMBL/GenBank/DDBJ whole genome shotgun (WGS) entry which is preliminary data.</text>
</comment>
<feature type="domain" description="HTH lacI-type" evidence="4">
    <location>
        <begin position="4"/>
        <end position="58"/>
    </location>
</feature>
<evidence type="ECO:0000313" key="5">
    <source>
        <dbReference type="EMBL" id="MCH7409298.1"/>
    </source>
</evidence>
<organism evidence="5 6">
    <name type="scientific">Belliella filtrata</name>
    <dbReference type="NCBI Taxonomy" id="2923435"/>
    <lineage>
        <taxon>Bacteria</taxon>
        <taxon>Pseudomonadati</taxon>
        <taxon>Bacteroidota</taxon>
        <taxon>Cytophagia</taxon>
        <taxon>Cytophagales</taxon>
        <taxon>Cyclobacteriaceae</taxon>
        <taxon>Belliella</taxon>
    </lineage>
</organism>
<keyword evidence="2" id="KW-0238">DNA-binding</keyword>
<dbReference type="InterPro" id="IPR000843">
    <property type="entry name" value="HTH_LacI"/>
</dbReference>
<dbReference type="CDD" id="cd01392">
    <property type="entry name" value="HTH_LacI"/>
    <property type="match status" value="1"/>
</dbReference>
<dbReference type="Gene3D" id="1.10.260.40">
    <property type="entry name" value="lambda repressor-like DNA-binding domains"/>
    <property type="match status" value="1"/>
</dbReference>
<evidence type="ECO:0000313" key="6">
    <source>
        <dbReference type="Proteomes" id="UP001165489"/>
    </source>
</evidence>
<dbReference type="InterPro" id="IPR028082">
    <property type="entry name" value="Peripla_BP_I"/>
</dbReference>
<dbReference type="Proteomes" id="UP001165489">
    <property type="component" value="Unassembled WGS sequence"/>
</dbReference>
<dbReference type="Pfam" id="PF00356">
    <property type="entry name" value="LacI"/>
    <property type="match status" value="1"/>
</dbReference>
<evidence type="ECO:0000256" key="1">
    <source>
        <dbReference type="ARBA" id="ARBA00023015"/>
    </source>
</evidence>
<evidence type="ECO:0000256" key="3">
    <source>
        <dbReference type="ARBA" id="ARBA00023163"/>
    </source>
</evidence>
<name>A0ABS9UZX0_9BACT</name>
<protein>
    <submittedName>
        <fullName evidence="5">LacI family transcriptional regulator</fullName>
    </submittedName>
</protein>
<dbReference type="PROSITE" id="PS50932">
    <property type="entry name" value="HTH_LACI_2"/>
    <property type="match status" value="1"/>
</dbReference>
<dbReference type="RefSeq" id="WP_241347646.1">
    <property type="nucleotide sequence ID" value="NZ_JAKZGP010000014.1"/>
</dbReference>
<gene>
    <name evidence="5" type="ORF">MM239_07835</name>
</gene>
<dbReference type="Pfam" id="PF13377">
    <property type="entry name" value="Peripla_BP_3"/>
    <property type="match status" value="1"/>
</dbReference>
<sequence length="337" mass="37735">MSEITIKYLAEKLNLASSTVSRALNDSHEISDKTKKRVLDLAKSLNFQPNANARSLREQKSKTIGVIVPDRVNNFFNLVIEGLETVCREEGYSLIVYNSYEDVEQEKKIVYSLLGGKVDAIVISLADEEKEVQHLEWLREKNIPVVFFDRVAQNVAGIKYTTNDLESAYHGTKHLLDQGCKKIAFLGLSNTSSVGKARKEGFIKAHNEKGLPYDKTLLIGFGHDDVENQKSLETLFYKISRPDGVLAAAEKLGIATFRALHKLRIKIPYQVKVVSFTNMQFADLLSPSLSTIAQPAFELGSACAKELIKGLKNKDIDLFEDKKIELPSKLTIRESSK</sequence>
<dbReference type="InterPro" id="IPR010982">
    <property type="entry name" value="Lambda_DNA-bd_dom_sf"/>
</dbReference>
<dbReference type="Gene3D" id="3.40.50.2300">
    <property type="match status" value="2"/>
</dbReference>
<dbReference type="SUPFAM" id="SSF53822">
    <property type="entry name" value="Periplasmic binding protein-like I"/>
    <property type="match status" value="1"/>
</dbReference>
<dbReference type="SUPFAM" id="SSF47413">
    <property type="entry name" value="lambda repressor-like DNA-binding domains"/>
    <property type="match status" value="1"/>
</dbReference>
<accession>A0ABS9UZX0</accession>
<dbReference type="SMART" id="SM00354">
    <property type="entry name" value="HTH_LACI"/>
    <property type="match status" value="1"/>
</dbReference>
<dbReference type="InterPro" id="IPR046335">
    <property type="entry name" value="LacI/GalR-like_sensor"/>
</dbReference>
<proteinExistence type="predicted"/>
<dbReference type="PANTHER" id="PTHR30146">
    <property type="entry name" value="LACI-RELATED TRANSCRIPTIONAL REPRESSOR"/>
    <property type="match status" value="1"/>
</dbReference>
<evidence type="ECO:0000259" key="4">
    <source>
        <dbReference type="PROSITE" id="PS50932"/>
    </source>
</evidence>
<keyword evidence="3" id="KW-0804">Transcription</keyword>
<keyword evidence="6" id="KW-1185">Reference proteome</keyword>
<reference evidence="5" key="1">
    <citation type="submission" date="2022-03" db="EMBL/GenBank/DDBJ databases">
        <title>De novo assembled genomes of Belliella spp. (Cyclobacteriaceae) strains.</title>
        <authorList>
            <person name="Szabo A."/>
            <person name="Korponai K."/>
            <person name="Felfoldi T."/>
        </authorList>
    </citation>
    <scope>NUCLEOTIDE SEQUENCE</scope>
    <source>
        <strain evidence="5">DSM 111904</strain>
    </source>
</reference>
<dbReference type="EMBL" id="JAKZGP010000014">
    <property type="protein sequence ID" value="MCH7409298.1"/>
    <property type="molecule type" value="Genomic_DNA"/>
</dbReference>
<dbReference type="CDD" id="cd06267">
    <property type="entry name" value="PBP1_LacI_sugar_binding-like"/>
    <property type="match status" value="1"/>
</dbReference>